<comment type="subcellular location">
    <subcellularLocation>
        <location evidence="1 6">Secreted</location>
    </subcellularLocation>
</comment>
<dbReference type="Pfam" id="PF05938">
    <property type="entry name" value="Self-incomp_S1"/>
    <property type="match status" value="1"/>
</dbReference>
<gene>
    <name evidence="7" type="ORF">F2Q68_00023373</name>
    <name evidence="8" type="ORF">F2Q69_00045643</name>
</gene>
<sequence length="124" mass="14843">MHRLKQWVLYARRKQSHVKNQLEHNKLLKVRCNNNEGEKIVKIGEEYEFTFGDKFFGTTHYSGKMDQSPNFKHHQEFVAYDASWIKALEATCKWIAREDDIYLSQDGNPPLRRYVWDGPHLFKN</sequence>
<keyword evidence="5" id="KW-0732">Signal</keyword>
<comment type="caution">
    <text evidence="7">The sequence shown here is derived from an EMBL/GenBank/DDBJ whole genome shotgun (WGS) entry which is preliminary data.</text>
</comment>
<evidence type="ECO:0000313" key="8">
    <source>
        <dbReference type="EMBL" id="KAF3503557.1"/>
    </source>
</evidence>
<reference evidence="8" key="2">
    <citation type="submission" date="2019-12" db="EMBL/GenBank/DDBJ databases">
        <title>Genome sequencing and annotation of Brassica cretica.</title>
        <authorList>
            <person name="Studholme D.J."/>
            <person name="Sarris P."/>
        </authorList>
    </citation>
    <scope>NUCLEOTIDE SEQUENCE</scope>
    <source>
        <strain evidence="8">PFS-109/04</strain>
        <tissue evidence="8">Leaf</tissue>
    </source>
</reference>
<evidence type="ECO:0000313" key="7">
    <source>
        <dbReference type="EMBL" id="KAF2537042.1"/>
    </source>
</evidence>
<protein>
    <recommendedName>
        <fullName evidence="6">S-protein homolog</fullName>
    </recommendedName>
</protein>
<evidence type="ECO:0000256" key="6">
    <source>
        <dbReference type="RuleBase" id="RU367044"/>
    </source>
</evidence>
<dbReference type="EMBL" id="QGKW02002228">
    <property type="protein sequence ID" value="KAF2537042.1"/>
    <property type="molecule type" value="Genomic_DNA"/>
</dbReference>
<reference evidence="7" key="1">
    <citation type="submission" date="2019-12" db="EMBL/GenBank/DDBJ databases">
        <title>Genome sequencing and annotation of Brassica cretica.</title>
        <authorList>
            <person name="Studholme D.J."/>
            <person name="Sarris P.F."/>
        </authorList>
    </citation>
    <scope>NUCLEOTIDE SEQUENCE</scope>
    <source>
        <strain evidence="7">PFS-001/15</strain>
        <tissue evidence="7">Leaf</tissue>
    </source>
</reference>
<dbReference type="EMBL" id="QGKX02001621">
    <property type="protein sequence ID" value="KAF3503557.1"/>
    <property type="molecule type" value="Genomic_DNA"/>
</dbReference>
<name>A0A8S9G1Q7_BRACR</name>
<keyword evidence="4 6" id="KW-0964">Secreted</keyword>
<evidence type="ECO:0000256" key="5">
    <source>
        <dbReference type="ARBA" id="ARBA00022729"/>
    </source>
</evidence>
<comment type="similarity">
    <text evidence="2 6">Belongs to the plant self-incompatibility (S1) protein family.</text>
</comment>
<proteinExistence type="inferred from homology"/>
<evidence type="ECO:0000256" key="3">
    <source>
        <dbReference type="ARBA" id="ARBA00022471"/>
    </source>
</evidence>
<dbReference type="Proteomes" id="UP000712600">
    <property type="component" value="Unassembled WGS sequence"/>
</dbReference>
<evidence type="ECO:0000313" key="9">
    <source>
        <dbReference type="Proteomes" id="UP000712281"/>
    </source>
</evidence>
<evidence type="ECO:0000256" key="2">
    <source>
        <dbReference type="ARBA" id="ARBA00005581"/>
    </source>
</evidence>
<evidence type="ECO:0000256" key="1">
    <source>
        <dbReference type="ARBA" id="ARBA00004613"/>
    </source>
</evidence>
<dbReference type="Proteomes" id="UP000712281">
    <property type="component" value="Unassembled WGS sequence"/>
</dbReference>
<organism evidence="7 9">
    <name type="scientific">Brassica cretica</name>
    <name type="common">Mustard</name>
    <dbReference type="NCBI Taxonomy" id="69181"/>
    <lineage>
        <taxon>Eukaryota</taxon>
        <taxon>Viridiplantae</taxon>
        <taxon>Streptophyta</taxon>
        <taxon>Embryophyta</taxon>
        <taxon>Tracheophyta</taxon>
        <taxon>Spermatophyta</taxon>
        <taxon>Magnoliopsida</taxon>
        <taxon>eudicotyledons</taxon>
        <taxon>Gunneridae</taxon>
        <taxon>Pentapetalae</taxon>
        <taxon>rosids</taxon>
        <taxon>malvids</taxon>
        <taxon>Brassicales</taxon>
        <taxon>Brassicaceae</taxon>
        <taxon>Brassiceae</taxon>
        <taxon>Brassica</taxon>
    </lineage>
</organism>
<accession>A0A8S9G1Q7</accession>
<keyword evidence="3 6" id="KW-0713">Self-incompatibility</keyword>
<dbReference type="InterPro" id="IPR010264">
    <property type="entry name" value="Self-incomp_S1"/>
</dbReference>
<evidence type="ECO:0000256" key="4">
    <source>
        <dbReference type="ARBA" id="ARBA00022525"/>
    </source>
</evidence>
<dbReference type="OrthoDB" id="1727555at2759"/>
<dbReference type="PANTHER" id="PTHR31232:SF78">
    <property type="entry name" value="S-PROTEIN HOMOLOG"/>
    <property type="match status" value="1"/>
</dbReference>
<dbReference type="PANTHER" id="PTHR31232">
    <property type="match status" value="1"/>
</dbReference>